<dbReference type="Gene3D" id="3.40.50.720">
    <property type="entry name" value="NAD(P)-binding Rossmann-like Domain"/>
    <property type="match status" value="1"/>
</dbReference>
<dbReference type="InterPro" id="IPR020904">
    <property type="entry name" value="Sc_DH/Rdtase_CS"/>
</dbReference>
<keyword evidence="1" id="KW-0560">Oxidoreductase</keyword>
<evidence type="ECO:0000313" key="2">
    <source>
        <dbReference type="EMBL" id="KAL0868361.1"/>
    </source>
</evidence>
<dbReference type="PANTHER" id="PTHR43975">
    <property type="entry name" value="ZGC:101858"/>
    <property type="match status" value="1"/>
</dbReference>
<keyword evidence="3" id="KW-1185">Reference proteome</keyword>
<evidence type="ECO:0000313" key="3">
    <source>
        <dbReference type="Proteomes" id="UP001549920"/>
    </source>
</evidence>
<dbReference type="EMBL" id="JBEUOH010000021">
    <property type="protein sequence ID" value="KAL0868361.1"/>
    <property type="molecule type" value="Genomic_DNA"/>
</dbReference>
<dbReference type="Proteomes" id="UP001549920">
    <property type="component" value="Unassembled WGS sequence"/>
</dbReference>
<dbReference type="NCBIfam" id="NF005559">
    <property type="entry name" value="PRK07231.1"/>
    <property type="match status" value="1"/>
</dbReference>
<proteinExistence type="predicted"/>
<gene>
    <name evidence="2" type="ORF">ABMA27_007880</name>
</gene>
<dbReference type="PRINTS" id="PR00081">
    <property type="entry name" value="GDHRDH"/>
</dbReference>
<dbReference type="PROSITE" id="PS00061">
    <property type="entry name" value="ADH_SHORT"/>
    <property type="match status" value="1"/>
</dbReference>
<organism evidence="2 3">
    <name type="scientific">Loxostege sticticalis</name>
    <name type="common">Beet webworm moth</name>
    <dbReference type="NCBI Taxonomy" id="481309"/>
    <lineage>
        <taxon>Eukaryota</taxon>
        <taxon>Metazoa</taxon>
        <taxon>Ecdysozoa</taxon>
        <taxon>Arthropoda</taxon>
        <taxon>Hexapoda</taxon>
        <taxon>Insecta</taxon>
        <taxon>Pterygota</taxon>
        <taxon>Neoptera</taxon>
        <taxon>Endopterygota</taxon>
        <taxon>Lepidoptera</taxon>
        <taxon>Glossata</taxon>
        <taxon>Ditrysia</taxon>
        <taxon>Pyraloidea</taxon>
        <taxon>Crambidae</taxon>
        <taxon>Pyraustinae</taxon>
        <taxon>Loxostege</taxon>
    </lineage>
</organism>
<name>A0ABR3HDL1_LOXSC</name>
<dbReference type="SUPFAM" id="SSF51735">
    <property type="entry name" value="NAD(P)-binding Rossmann-fold domains"/>
    <property type="match status" value="1"/>
</dbReference>
<dbReference type="Pfam" id="PF13561">
    <property type="entry name" value="adh_short_C2"/>
    <property type="match status" value="1"/>
</dbReference>
<sequence>MSFNNKVVLVTGASSGIGAAIALKFAEEGANVAIVGRNADKLKNVSENIAKVGNKPLVIAADVTKEDDAKRIVNDTVKQFGKLDVLINNAGVAEFVGITDANVMTVFDHVMNTNFRSPVYLTHLASNHLIKTKGNIINISSRAGQMVMERAFVYCTSKAALDHFTRAIALDFAPKGVRVNTISPGPVKTDVFENMGASKEMEKALWDQFTEKSPLKRISDPSEIAYLALFLASEKAVGITGSTYVSDNGALLASSNFAKTFELY</sequence>
<reference evidence="2 3" key="1">
    <citation type="submission" date="2024-06" db="EMBL/GenBank/DDBJ databases">
        <title>A chromosome-level genome assembly of beet webworm, Loxostege sticticalis.</title>
        <authorList>
            <person name="Zhang Y."/>
        </authorList>
    </citation>
    <scope>NUCLEOTIDE SEQUENCE [LARGE SCALE GENOMIC DNA]</scope>
    <source>
        <strain evidence="2">AQ026</strain>
        <tissue evidence="2">Whole body</tissue>
    </source>
</reference>
<dbReference type="InterPro" id="IPR002347">
    <property type="entry name" value="SDR_fam"/>
</dbReference>
<protein>
    <submittedName>
        <fullName evidence="2">Uncharacterized protein</fullName>
    </submittedName>
</protein>
<dbReference type="InterPro" id="IPR036291">
    <property type="entry name" value="NAD(P)-bd_dom_sf"/>
</dbReference>
<dbReference type="PANTHER" id="PTHR43975:SF2">
    <property type="entry name" value="EG:BACR7A4.14 PROTEIN-RELATED"/>
    <property type="match status" value="1"/>
</dbReference>
<comment type="caution">
    <text evidence="2">The sequence shown here is derived from an EMBL/GenBank/DDBJ whole genome shotgun (WGS) entry which is preliminary data.</text>
</comment>
<accession>A0ABR3HDL1</accession>
<dbReference type="PRINTS" id="PR00080">
    <property type="entry name" value="SDRFAMILY"/>
</dbReference>
<evidence type="ECO:0000256" key="1">
    <source>
        <dbReference type="ARBA" id="ARBA00023002"/>
    </source>
</evidence>